<dbReference type="RefSeq" id="WP_215233704.1">
    <property type="nucleotide sequence ID" value="NZ_CAJRAU010000003.1"/>
</dbReference>
<proteinExistence type="predicted"/>
<organism evidence="2 3">
    <name type="scientific">Dyadobacter linearis</name>
    <dbReference type="NCBI Taxonomy" id="2823330"/>
    <lineage>
        <taxon>Bacteria</taxon>
        <taxon>Pseudomonadati</taxon>
        <taxon>Bacteroidota</taxon>
        <taxon>Cytophagia</taxon>
        <taxon>Cytophagales</taxon>
        <taxon>Spirosomataceae</taxon>
        <taxon>Dyadobacter</taxon>
    </lineage>
</organism>
<sequence length="238" mass="26770">MTKHTFLFLLFIFFLDCTHDSTSITGNWVTEITDQPIHKQGFTLHDDGQASSINLNAKRYDSWEKVDNLLILKGSDESKEGGSQVTDTLKIVSAGDSSLVLENRGKQVRYSKTANPSKYIADFETHDCFVYTAAKDSAFLHIEVEGQKVTGELFYAFYEKDKNKGKLEGEMRGDTLLGQYKFISEGSESTREVVFLKNGSGWVEGFGDIKQKRGVTVFKDRSKLDFKNGLAFKGIRCP</sequence>
<dbReference type="EMBL" id="CAJRAU010000003">
    <property type="protein sequence ID" value="CAG5069602.1"/>
    <property type="molecule type" value="Genomic_DNA"/>
</dbReference>
<keyword evidence="3" id="KW-1185">Reference proteome</keyword>
<dbReference type="Proteomes" id="UP000679725">
    <property type="component" value="Unassembled WGS sequence"/>
</dbReference>
<gene>
    <name evidence="2" type="ORF">DYBT9623_02338</name>
</gene>
<dbReference type="Pfam" id="PF12702">
    <property type="entry name" value="Lipocalin_3"/>
    <property type="match status" value="1"/>
</dbReference>
<name>A0ABM8UQ93_9BACT</name>
<comment type="caution">
    <text evidence="2">The sequence shown here is derived from an EMBL/GenBank/DDBJ whole genome shotgun (WGS) entry which is preliminary data.</text>
</comment>
<accession>A0ABM8UQ93</accession>
<reference evidence="2 3" key="1">
    <citation type="submission" date="2021-04" db="EMBL/GenBank/DDBJ databases">
        <authorList>
            <person name="Rodrigo-Torres L."/>
            <person name="Arahal R. D."/>
            <person name="Lucena T."/>
        </authorList>
    </citation>
    <scope>NUCLEOTIDE SEQUENCE [LARGE SCALE GENOMIC DNA]</scope>
    <source>
        <strain evidence="2 3">CECT 9623</strain>
    </source>
</reference>
<evidence type="ECO:0000313" key="2">
    <source>
        <dbReference type="EMBL" id="CAG5069602.1"/>
    </source>
</evidence>
<dbReference type="InterPro" id="IPR024311">
    <property type="entry name" value="Lipocalin-like"/>
</dbReference>
<evidence type="ECO:0000313" key="3">
    <source>
        <dbReference type="Proteomes" id="UP000679725"/>
    </source>
</evidence>
<evidence type="ECO:0000259" key="1">
    <source>
        <dbReference type="Pfam" id="PF12702"/>
    </source>
</evidence>
<dbReference type="Gene3D" id="2.40.128.280">
    <property type="match status" value="1"/>
</dbReference>
<protein>
    <recommendedName>
        <fullName evidence="1">Lipocalin-like domain-containing protein</fullName>
    </recommendedName>
</protein>
<feature type="domain" description="Lipocalin-like" evidence="1">
    <location>
        <begin position="21"/>
        <end position="112"/>
    </location>
</feature>